<protein>
    <submittedName>
        <fullName evidence="1">Uncharacterized protein</fullName>
    </submittedName>
</protein>
<accession>A0A3S5A3Q8</accession>
<organism evidence="1 2">
    <name type="scientific">Protopolystoma xenopodis</name>
    <dbReference type="NCBI Taxonomy" id="117903"/>
    <lineage>
        <taxon>Eukaryota</taxon>
        <taxon>Metazoa</taxon>
        <taxon>Spiralia</taxon>
        <taxon>Lophotrochozoa</taxon>
        <taxon>Platyhelminthes</taxon>
        <taxon>Monogenea</taxon>
        <taxon>Polyopisthocotylea</taxon>
        <taxon>Polystomatidea</taxon>
        <taxon>Polystomatidae</taxon>
        <taxon>Protopolystoma</taxon>
    </lineage>
</organism>
<dbReference type="AlphaFoldDB" id="A0A3S5A3Q8"/>
<proteinExistence type="predicted"/>
<keyword evidence="2" id="KW-1185">Reference proteome</keyword>
<sequence length="125" mass="13743">MPTRMLAKRLGMYHVRSPTLEMIMHTMDSGQVIDGVIRGVLASGARLIQYAGAAMDSLHFRGDDVGRRVASGGSHLKRRVTGEVHRPLQVAPVDAVQGEQEEGVYGIANRIEAEKHLRELELLSD</sequence>
<evidence type="ECO:0000313" key="2">
    <source>
        <dbReference type="Proteomes" id="UP000784294"/>
    </source>
</evidence>
<name>A0A3S5A3Q8_9PLAT</name>
<evidence type="ECO:0000313" key="1">
    <source>
        <dbReference type="EMBL" id="VEL11158.1"/>
    </source>
</evidence>
<reference evidence="1" key="1">
    <citation type="submission" date="2018-11" db="EMBL/GenBank/DDBJ databases">
        <authorList>
            <consortium name="Pathogen Informatics"/>
        </authorList>
    </citation>
    <scope>NUCLEOTIDE SEQUENCE</scope>
</reference>
<gene>
    <name evidence="1" type="ORF">PXEA_LOCUS4598</name>
</gene>
<dbReference type="EMBL" id="CAAALY010011000">
    <property type="protein sequence ID" value="VEL11158.1"/>
    <property type="molecule type" value="Genomic_DNA"/>
</dbReference>
<dbReference type="Proteomes" id="UP000784294">
    <property type="component" value="Unassembled WGS sequence"/>
</dbReference>
<comment type="caution">
    <text evidence="1">The sequence shown here is derived from an EMBL/GenBank/DDBJ whole genome shotgun (WGS) entry which is preliminary data.</text>
</comment>